<evidence type="ECO:0000313" key="2">
    <source>
        <dbReference type="Proteomes" id="UP000198287"/>
    </source>
</evidence>
<gene>
    <name evidence="1" type="ORF">Fcan01_20946</name>
</gene>
<comment type="caution">
    <text evidence="1">The sequence shown here is derived from an EMBL/GenBank/DDBJ whole genome shotgun (WGS) entry which is preliminary data.</text>
</comment>
<dbReference type="SUPFAM" id="SSF52047">
    <property type="entry name" value="RNI-like"/>
    <property type="match status" value="1"/>
</dbReference>
<reference evidence="1 2" key="1">
    <citation type="submission" date="2015-12" db="EMBL/GenBank/DDBJ databases">
        <title>The genome of Folsomia candida.</title>
        <authorList>
            <person name="Faddeeva A."/>
            <person name="Derks M.F."/>
            <person name="Anvar Y."/>
            <person name="Smit S."/>
            <person name="Van Straalen N."/>
            <person name="Roelofs D."/>
        </authorList>
    </citation>
    <scope>NUCLEOTIDE SEQUENCE [LARGE SCALE GENOMIC DNA]</scope>
    <source>
        <strain evidence="1 2">VU population</strain>
        <tissue evidence="1">Whole body</tissue>
    </source>
</reference>
<organism evidence="1 2">
    <name type="scientific">Folsomia candida</name>
    <name type="common">Springtail</name>
    <dbReference type="NCBI Taxonomy" id="158441"/>
    <lineage>
        <taxon>Eukaryota</taxon>
        <taxon>Metazoa</taxon>
        <taxon>Ecdysozoa</taxon>
        <taxon>Arthropoda</taxon>
        <taxon>Hexapoda</taxon>
        <taxon>Collembola</taxon>
        <taxon>Entomobryomorpha</taxon>
        <taxon>Isotomoidea</taxon>
        <taxon>Isotomidae</taxon>
        <taxon>Proisotominae</taxon>
        <taxon>Folsomia</taxon>
    </lineage>
</organism>
<accession>A0A226DH06</accession>
<name>A0A226DH06_FOLCA</name>
<sequence>MQVESDLSTQQMDDMLDITATSAADLMQEQGESGDLQIDETNVATSALMNPLLVNLIFSYMDAPTLKTSVRPVCTLWADLGAPFLGKKTTHPQMFSESITCDSEIPETIGLTVFHPKLAKNVKLVSSTCPCDSPELLPRNFTAVRPRIARHVEELEVRIDSSFLPGLHKMWTSRQHLFNNLTKISITVLLFSDDNADSILTGSYPMMANVKMISIRMANQYRLDQDKLGAIISQKLFNATPNLQEVEVEAGFYLDFAPCKKLDKFTYAFVKFLDWRTHEPSKVVEMDKIVKMLESCRESLTELSLSQVRVVDFEDDEEDDDDVQPVQTLSLPSFPNLTRLSISSMEVYRLGDCLSVKNVPNLTHVILAGSIKKWFTLSNIIAHFRHPHVGITTLDLDAAYDGDEDDVEIGTEIVRLFPAVKILKLKLTLLAYLQMDDLEEIRLLKQILRNFAPWELTSALVEMKNVRSSGVVLGTMQGLSHTEVRFCGTNKHPFVLGDDVKEILLAGREIKLIKMSGFLMTETERDEFEGFVEDSGLPISFSE</sequence>
<dbReference type="AlphaFoldDB" id="A0A226DH06"/>
<protein>
    <recommendedName>
        <fullName evidence="3">F-box domain-containing protein</fullName>
    </recommendedName>
</protein>
<dbReference type="Gene3D" id="3.80.10.10">
    <property type="entry name" value="Ribonuclease Inhibitor"/>
    <property type="match status" value="1"/>
</dbReference>
<dbReference type="EMBL" id="LNIX01000019">
    <property type="protein sequence ID" value="OXA44832.1"/>
    <property type="molecule type" value="Genomic_DNA"/>
</dbReference>
<keyword evidence="2" id="KW-1185">Reference proteome</keyword>
<dbReference type="InterPro" id="IPR032675">
    <property type="entry name" value="LRR_dom_sf"/>
</dbReference>
<proteinExistence type="predicted"/>
<evidence type="ECO:0008006" key="3">
    <source>
        <dbReference type="Google" id="ProtNLM"/>
    </source>
</evidence>
<evidence type="ECO:0000313" key="1">
    <source>
        <dbReference type="EMBL" id="OXA44832.1"/>
    </source>
</evidence>
<dbReference type="Proteomes" id="UP000198287">
    <property type="component" value="Unassembled WGS sequence"/>
</dbReference>